<feature type="transmembrane region" description="Helical" evidence="5">
    <location>
        <begin position="314"/>
        <end position="332"/>
    </location>
</feature>
<dbReference type="GO" id="GO:0016020">
    <property type="term" value="C:membrane"/>
    <property type="evidence" value="ECO:0007669"/>
    <property type="project" value="UniProtKB-SubCell"/>
</dbReference>
<evidence type="ECO:0000313" key="7">
    <source>
        <dbReference type="EMBL" id="NYF50811.1"/>
    </source>
</evidence>
<gene>
    <name evidence="7" type="ORF">HDF12_001176</name>
</gene>
<reference evidence="7 8" key="1">
    <citation type="submission" date="2020-07" db="EMBL/GenBank/DDBJ databases">
        <title>Genomic Encyclopedia of Type Strains, Phase IV (KMG-V): Genome sequencing to study the core and pangenomes of soil and plant-associated prokaryotes.</title>
        <authorList>
            <person name="Whitman W."/>
        </authorList>
    </citation>
    <scope>NUCLEOTIDE SEQUENCE [LARGE SCALE GENOMIC DNA]</scope>
    <source>
        <strain evidence="7 8">M8UP30</strain>
    </source>
</reference>
<name>A0A7Y9NK24_9BACT</name>
<dbReference type="EMBL" id="JACCCV010000001">
    <property type="protein sequence ID" value="NYF50811.1"/>
    <property type="molecule type" value="Genomic_DNA"/>
</dbReference>
<accession>A0A7Y9NK24</accession>
<dbReference type="InterPro" id="IPR007016">
    <property type="entry name" value="O-antigen_ligase-rel_domated"/>
</dbReference>
<dbReference type="PANTHER" id="PTHR37422">
    <property type="entry name" value="TEICHURONIC ACID BIOSYNTHESIS PROTEIN TUAE"/>
    <property type="match status" value="1"/>
</dbReference>
<feature type="domain" description="O-antigen ligase-related" evidence="6">
    <location>
        <begin position="192"/>
        <end position="325"/>
    </location>
</feature>
<evidence type="ECO:0000256" key="2">
    <source>
        <dbReference type="ARBA" id="ARBA00022692"/>
    </source>
</evidence>
<comment type="caution">
    <text evidence="7">The sequence shown here is derived from an EMBL/GenBank/DDBJ whole genome shotgun (WGS) entry which is preliminary data.</text>
</comment>
<keyword evidence="3 5" id="KW-1133">Transmembrane helix</keyword>
<evidence type="ECO:0000256" key="1">
    <source>
        <dbReference type="ARBA" id="ARBA00004141"/>
    </source>
</evidence>
<feature type="transmembrane region" description="Helical" evidence="5">
    <location>
        <begin position="232"/>
        <end position="252"/>
    </location>
</feature>
<evidence type="ECO:0000256" key="5">
    <source>
        <dbReference type="SAM" id="Phobius"/>
    </source>
</evidence>
<keyword evidence="7" id="KW-0436">Ligase</keyword>
<dbReference type="Pfam" id="PF04932">
    <property type="entry name" value="Wzy_C"/>
    <property type="match status" value="1"/>
</dbReference>
<feature type="transmembrane region" description="Helical" evidence="5">
    <location>
        <begin position="366"/>
        <end position="384"/>
    </location>
</feature>
<dbReference type="InterPro" id="IPR051533">
    <property type="entry name" value="WaaL-like"/>
</dbReference>
<feature type="transmembrane region" description="Helical" evidence="5">
    <location>
        <begin position="160"/>
        <end position="182"/>
    </location>
</feature>
<keyword evidence="2 5" id="KW-0812">Transmembrane</keyword>
<evidence type="ECO:0000256" key="3">
    <source>
        <dbReference type="ARBA" id="ARBA00022989"/>
    </source>
</evidence>
<protein>
    <submittedName>
        <fullName evidence="7">O-antigen ligase</fullName>
    </submittedName>
</protein>
<feature type="transmembrane region" description="Helical" evidence="5">
    <location>
        <begin position="202"/>
        <end position="220"/>
    </location>
</feature>
<dbReference type="GO" id="GO:0016874">
    <property type="term" value="F:ligase activity"/>
    <property type="evidence" value="ECO:0007669"/>
    <property type="project" value="UniProtKB-KW"/>
</dbReference>
<proteinExistence type="predicted"/>
<evidence type="ECO:0000256" key="4">
    <source>
        <dbReference type="ARBA" id="ARBA00023136"/>
    </source>
</evidence>
<feature type="transmembrane region" description="Helical" evidence="5">
    <location>
        <begin position="130"/>
        <end position="148"/>
    </location>
</feature>
<feature type="transmembrane region" description="Helical" evidence="5">
    <location>
        <begin position="76"/>
        <end position="93"/>
    </location>
</feature>
<dbReference type="AlphaFoldDB" id="A0A7Y9NK24"/>
<feature type="transmembrane region" description="Helical" evidence="5">
    <location>
        <begin position="344"/>
        <end position="360"/>
    </location>
</feature>
<keyword evidence="4 5" id="KW-0472">Membrane</keyword>
<sequence>MASTVDKTRDDLPLLSAATGFIFAFRVSLTFLWFRDEPQSGTIVWLALSLILLSLATLFTIGSATTSTASYRTTPIRWAAALLSLSFVSIFWSQAPLDAAAGYWLSWAADVATVWILLRDGDPEIKAAAIMKGFVYGACIVAIVAWAIPARDDLRLGDEIFLHPNTLGFLFAIATLLAIHLAHETTLWRWPALFLATTLLRTISKSAIFAFLLAFCFYLLRDSTLSRKIKIRIGIAATAVLVSLSGLLEAYFTTYAAGTDPETLTGRTIIWAMSLEYAIKKPIFGNGFYSYRFVVPPFGLFEAQQAHNELLQQFFAFGAVGVLLTIGLYWTFFRQVRRAPASHLKTLAGTILLFALVRGLTDTQIYDLSLPLWLMIMLSILLSIRTPQSHPAETALFETSTT</sequence>
<evidence type="ECO:0000259" key="6">
    <source>
        <dbReference type="Pfam" id="PF04932"/>
    </source>
</evidence>
<feature type="transmembrane region" description="Helical" evidence="5">
    <location>
        <begin position="12"/>
        <end position="34"/>
    </location>
</feature>
<dbReference type="PANTHER" id="PTHR37422:SF13">
    <property type="entry name" value="LIPOPOLYSACCHARIDE BIOSYNTHESIS PROTEIN PA4999-RELATED"/>
    <property type="match status" value="1"/>
</dbReference>
<dbReference type="Proteomes" id="UP000534186">
    <property type="component" value="Unassembled WGS sequence"/>
</dbReference>
<comment type="subcellular location">
    <subcellularLocation>
        <location evidence="1">Membrane</location>
        <topology evidence="1">Multi-pass membrane protein</topology>
    </subcellularLocation>
</comment>
<evidence type="ECO:0000313" key="8">
    <source>
        <dbReference type="Proteomes" id="UP000534186"/>
    </source>
</evidence>
<organism evidence="7 8">
    <name type="scientific">Tunturiibacter lichenicola</name>
    <dbReference type="NCBI Taxonomy" id="2051959"/>
    <lineage>
        <taxon>Bacteria</taxon>
        <taxon>Pseudomonadati</taxon>
        <taxon>Acidobacteriota</taxon>
        <taxon>Terriglobia</taxon>
        <taxon>Terriglobales</taxon>
        <taxon>Acidobacteriaceae</taxon>
        <taxon>Tunturiibacter</taxon>
    </lineage>
</organism>
<feature type="transmembrane region" description="Helical" evidence="5">
    <location>
        <begin position="43"/>
        <end position="64"/>
    </location>
</feature>